<keyword evidence="1" id="KW-0001">2Fe-2S</keyword>
<evidence type="ECO:0000256" key="4">
    <source>
        <dbReference type="ARBA" id="ARBA00023004"/>
    </source>
</evidence>
<keyword evidence="3 7" id="KW-0560">Oxidoreductase</keyword>
<keyword evidence="8" id="KW-1185">Reference proteome</keyword>
<dbReference type="InterPro" id="IPR036922">
    <property type="entry name" value="Rieske_2Fe-2S_sf"/>
</dbReference>
<dbReference type="EC" id="1.14.13.-" evidence="7"/>
<dbReference type="AlphaFoldDB" id="A0AAX4HP33"/>
<keyword evidence="2" id="KW-0479">Metal-binding</keyword>
<dbReference type="RefSeq" id="WP_321395138.1">
    <property type="nucleotide sequence ID" value="NZ_CP139487.1"/>
</dbReference>
<reference evidence="7 8" key="1">
    <citation type="submission" date="2023-11" db="EMBL/GenBank/DDBJ databases">
        <title>Peredibacter starrii A3.12.</title>
        <authorList>
            <person name="Mitchell R.J."/>
        </authorList>
    </citation>
    <scope>NUCLEOTIDE SEQUENCE [LARGE SCALE GENOMIC DNA]</scope>
    <source>
        <strain evidence="7 8">A3.12</strain>
    </source>
</reference>
<dbReference type="GO" id="GO:0046872">
    <property type="term" value="F:metal ion binding"/>
    <property type="evidence" value="ECO:0007669"/>
    <property type="project" value="UniProtKB-KW"/>
</dbReference>
<proteinExistence type="predicted"/>
<sequence length="345" mass="39641">MAYFEKIKKFGVNGFVPEGWYWLMRSDEVKRGKAYPAKFLTIDLVLYRGEDDQVRAFDAHCPHMGAHLCDGFVEGNSIRCPFHFWKYDELGKCSEIPAQKEIGNMPGLKSHKVREAYGLIWLWTGHEEDTEQVPVVPELVGIPLDSKLGSNFVKNCHPNVVMINAIDIQHFRSVHQLIVDLDMKVTPLTDRCIQFSNITPMPEKNAILKFAKKFYKSALTYEMTYWWGHTGSVMVGPDFLHFYIIFALRPTLDGKTEGQTILVTKKRKGLMGLLVNPILLFATKLVGDYFAKGDTIIFTRINFKYQTPIRADKAIIDFVEHYERQNEATKYSQFQAVPKKETVNS</sequence>
<dbReference type="InterPro" id="IPR050584">
    <property type="entry name" value="Cholesterol_7-desaturase"/>
</dbReference>
<dbReference type="PANTHER" id="PTHR21266">
    <property type="entry name" value="IRON-SULFUR DOMAIN CONTAINING PROTEIN"/>
    <property type="match status" value="1"/>
</dbReference>
<evidence type="ECO:0000259" key="6">
    <source>
        <dbReference type="PROSITE" id="PS51296"/>
    </source>
</evidence>
<dbReference type="Pfam" id="PF00355">
    <property type="entry name" value="Rieske"/>
    <property type="match status" value="1"/>
</dbReference>
<keyword evidence="4" id="KW-0408">Iron</keyword>
<keyword evidence="7" id="KW-0223">Dioxygenase</keyword>
<evidence type="ECO:0000313" key="7">
    <source>
        <dbReference type="EMBL" id="WPU65095.1"/>
    </source>
</evidence>
<dbReference type="GO" id="GO:0051213">
    <property type="term" value="F:dioxygenase activity"/>
    <property type="evidence" value="ECO:0007669"/>
    <property type="project" value="UniProtKB-KW"/>
</dbReference>
<dbReference type="InterPro" id="IPR017941">
    <property type="entry name" value="Rieske_2Fe-2S"/>
</dbReference>
<dbReference type="PROSITE" id="PS51296">
    <property type="entry name" value="RIESKE"/>
    <property type="match status" value="1"/>
</dbReference>
<evidence type="ECO:0000256" key="3">
    <source>
        <dbReference type="ARBA" id="ARBA00023002"/>
    </source>
</evidence>
<keyword evidence="5" id="KW-0411">Iron-sulfur</keyword>
<evidence type="ECO:0000256" key="2">
    <source>
        <dbReference type="ARBA" id="ARBA00022723"/>
    </source>
</evidence>
<evidence type="ECO:0000256" key="5">
    <source>
        <dbReference type="ARBA" id="ARBA00023014"/>
    </source>
</evidence>
<dbReference type="Gene3D" id="2.102.10.10">
    <property type="entry name" value="Rieske [2Fe-2S] iron-sulphur domain"/>
    <property type="match status" value="1"/>
</dbReference>
<dbReference type="GO" id="GO:0051537">
    <property type="term" value="F:2 iron, 2 sulfur cluster binding"/>
    <property type="evidence" value="ECO:0007669"/>
    <property type="project" value="UniProtKB-KW"/>
</dbReference>
<accession>A0AAX4HP33</accession>
<organism evidence="7 8">
    <name type="scientific">Peredibacter starrii</name>
    <dbReference type="NCBI Taxonomy" id="28202"/>
    <lineage>
        <taxon>Bacteria</taxon>
        <taxon>Pseudomonadati</taxon>
        <taxon>Bdellovibrionota</taxon>
        <taxon>Bacteriovoracia</taxon>
        <taxon>Bacteriovoracales</taxon>
        <taxon>Bacteriovoracaceae</taxon>
        <taxon>Peredibacter</taxon>
    </lineage>
</organism>
<name>A0AAX4HP33_9BACT</name>
<evidence type="ECO:0000256" key="1">
    <source>
        <dbReference type="ARBA" id="ARBA00022714"/>
    </source>
</evidence>
<dbReference type="CDD" id="cd03469">
    <property type="entry name" value="Rieske_RO_Alpha_N"/>
    <property type="match status" value="1"/>
</dbReference>
<dbReference type="EMBL" id="CP139487">
    <property type="protein sequence ID" value="WPU65095.1"/>
    <property type="molecule type" value="Genomic_DNA"/>
</dbReference>
<dbReference type="PANTHER" id="PTHR21266:SF60">
    <property type="entry name" value="3-KETOSTEROID-9-ALPHA-MONOOXYGENASE, OXYGENASE COMPONENT"/>
    <property type="match status" value="1"/>
</dbReference>
<evidence type="ECO:0000313" key="8">
    <source>
        <dbReference type="Proteomes" id="UP001324634"/>
    </source>
</evidence>
<dbReference type="Proteomes" id="UP001324634">
    <property type="component" value="Chromosome"/>
</dbReference>
<dbReference type="SUPFAM" id="SSF50022">
    <property type="entry name" value="ISP domain"/>
    <property type="match status" value="1"/>
</dbReference>
<protein>
    <submittedName>
        <fullName evidence="7">Aromatic ring-hydroxylating dioxygenase subunit alpha</fullName>
        <ecNumber evidence="7">1.14.13.-</ecNumber>
    </submittedName>
</protein>
<dbReference type="KEGG" id="psti:SOO65_20570"/>
<feature type="domain" description="Rieske" evidence="6">
    <location>
        <begin position="20"/>
        <end position="122"/>
    </location>
</feature>
<gene>
    <name evidence="7" type="ORF">SOO65_20570</name>
</gene>